<accession>A0ACA9KEW6</accession>
<keyword evidence="2" id="KW-1185">Reference proteome</keyword>
<gene>
    <name evidence="1" type="ORF">SCALOS_LOCUS1977</name>
</gene>
<dbReference type="EMBL" id="CAJVPM010001594">
    <property type="protein sequence ID" value="CAG8469794.1"/>
    <property type="molecule type" value="Genomic_DNA"/>
</dbReference>
<proteinExistence type="predicted"/>
<name>A0ACA9KEW6_9GLOM</name>
<reference evidence="1" key="1">
    <citation type="submission" date="2021-06" db="EMBL/GenBank/DDBJ databases">
        <authorList>
            <person name="Kallberg Y."/>
            <person name="Tangrot J."/>
            <person name="Rosling A."/>
        </authorList>
    </citation>
    <scope>NUCLEOTIDE SEQUENCE</scope>
    <source>
        <strain evidence="1">AU212A</strain>
    </source>
</reference>
<dbReference type="Proteomes" id="UP000789860">
    <property type="component" value="Unassembled WGS sequence"/>
</dbReference>
<sequence length="55" mass="6534">KERKVQNIRSLYEAFKQATQVEREQIAKIKVIPQVDEQRIPQIVLNIKIGKQNKF</sequence>
<evidence type="ECO:0000313" key="1">
    <source>
        <dbReference type="EMBL" id="CAG8469794.1"/>
    </source>
</evidence>
<feature type="non-terminal residue" evidence="1">
    <location>
        <position position="1"/>
    </location>
</feature>
<comment type="caution">
    <text evidence="1">The sequence shown here is derived from an EMBL/GenBank/DDBJ whole genome shotgun (WGS) entry which is preliminary data.</text>
</comment>
<organism evidence="1 2">
    <name type="scientific">Scutellospora calospora</name>
    <dbReference type="NCBI Taxonomy" id="85575"/>
    <lineage>
        <taxon>Eukaryota</taxon>
        <taxon>Fungi</taxon>
        <taxon>Fungi incertae sedis</taxon>
        <taxon>Mucoromycota</taxon>
        <taxon>Glomeromycotina</taxon>
        <taxon>Glomeromycetes</taxon>
        <taxon>Diversisporales</taxon>
        <taxon>Gigasporaceae</taxon>
        <taxon>Scutellospora</taxon>
    </lineage>
</organism>
<protein>
    <submittedName>
        <fullName evidence="1">268_t:CDS:1</fullName>
    </submittedName>
</protein>
<evidence type="ECO:0000313" key="2">
    <source>
        <dbReference type="Proteomes" id="UP000789860"/>
    </source>
</evidence>